<dbReference type="OMA" id="WHFCRPP"/>
<keyword evidence="3" id="KW-0560">Oxidoreductase</keyword>
<dbReference type="Gene3D" id="3.50.50.60">
    <property type="entry name" value="FAD/NAD(P)-binding domain"/>
    <property type="match status" value="2"/>
</dbReference>
<sequence length="618" mass="68738">MSSIDTDVIIVGGGPSGLVLGLFLAEYEIKSIILEKDEEITQDPRGAVLTGPAVRSLWKLGLGEYVHSIGLELKSINFHDTSFQNDPFLSFSLEEDSLQHVVPSAIVMNQPKLEFYLRKLLENSKLCTLHRSCDVVAREETTDNVSVQYVDRNGAKQEVRGLWLVGADGKRGVVRKKFLEPSAGVRQEVGIFEYDGIWIAGNLKITLPTPQSHPDLPFWENGLDPEAVFDLFWPPGWHFCRPPGRPVAAGRIGSSSEHLFRHELAVPDWDDSMDADAIFWENLTPMITRTVMTKSNIPIKVVFPRECIEVLRCRPFRFDHRVVNKWFHNRTILIGDAAHVFPPFGGQGVVSGVQDAENLAWRLAALVKMNGSPTFQKELLQSWASERRLGIDNSARLTFFNGKLCNDQPTFVGKIFNQMMGLALSLSSILGQPSPEAGPIAKGYQACQDGTFLAQFDGGAKLAQIYLQIITSNSQTAKIELSDAFLRSVPTIFTLVVIQSPAPPGDALAKELEDLGNLFNESGISKDVLSKKSIVYFDPSASSNLSHYKGEVPLSFPASRKFLISYPSRLSYDPNQFMRRLGNSQTKYVIIRPDQIIYAKAKTLQDLTKCLESLKGHI</sequence>
<accession>B8MRV2</accession>
<dbReference type="InterPro" id="IPR002938">
    <property type="entry name" value="FAD-bd"/>
</dbReference>
<dbReference type="GeneID" id="8108911"/>
<dbReference type="STRING" id="441959.B8MRV2"/>
<protein>
    <submittedName>
        <fullName evidence="5">Monooxygenase, putative</fullName>
    </submittedName>
</protein>
<reference evidence="6" key="1">
    <citation type="journal article" date="2015" name="Genome Announc.">
        <title>Genome sequence of the AIDS-associated pathogen Penicillium marneffei (ATCC18224) and its near taxonomic relative Talaromyces stipitatus (ATCC10500).</title>
        <authorList>
            <person name="Nierman W.C."/>
            <person name="Fedorova-Abrams N.D."/>
            <person name="Andrianopoulos A."/>
        </authorList>
    </citation>
    <scope>NUCLEOTIDE SEQUENCE [LARGE SCALE GENOMIC DNA]</scope>
    <source>
        <strain evidence="6">ATCC 10500 / CBS 375.48 / QM 6759 / NRRL 1006</strain>
    </source>
</reference>
<dbReference type="InParanoid" id="B8MRV2"/>
<dbReference type="InterPro" id="IPR050631">
    <property type="entry name" value="PheA/TfdB_FAD_monoxygenase"/>
</dbReference>
<proteinExistence type="predicted"/>
<dbReference type="VEuPathDB" id="FungiDB:TSTA_057750"/>
<dbReference type="PANTHER" id="PTHR43476">
    <property type="entry name" value="3-(3-HYDROXY-PHENYL)PROPIONATE/3-HYDROXYCINNAMIC ACID HYDROXYLASE"/>
    <property type="match status" value="1"/>
</dbReference>
<gene>
    <name evidence="5" type="ORF">TSTA_057750</name>
</gene>
<dbReference type="HOGENOM" id="CLU_026314_0_0_1"/>
<dbReference type="PhylomeDB" id="B8MRV2"/>
<dbReference type="PANTHER" id="PTHR43476:SF3">
    <property type="entry name" value="FAD-BINDING MONOOXYGENASE"/>
    <property type="match status" value="1"/>
</dbReference>
<keyword evidence="1" id="KW-0285">Flavoprotein</keyword>
<dbReference type="Gene3D" id="3.30.9.10">
    <property type="entry name" value="D-Amino Acid Oxidase, subunit A, domain 2"/>
    <property type="match status" value="1"/>
</dbReference>
<feature type="domain" description="FAD-binding" evidence="4">
    <location>
        <begin position="309"/>
        <end position="388"/>
    </location>
</feature>
<evidence type="ECO:0000313" key="6">
    <source>
        <dbReference type="Proteomes" id="UP000001745"/>
    </source>
</evidence>
<evidence type="ECO:0000256" key="1">
    <source>
        <dbReference type="ARBA" id="ARBA00022630"/>
    </source>
</evidence>
<feature type="domain" description="FAD-binding" evidence="4">
    <location>
        <begin position="5"/>
        <end position="178"/>
    </location>
</feature>
<dbReference type="eggNOG" id="KOG3855">
    <property type="taxonomic scope" value="Eukaryota"/>
</dbReference>
<dbReference type="InterPro" id="IPR036188">
    <property type="entry name" value="FAD/NAD-bd_sf"/>
</dbReference>
<dbReference type="RefSeq" id="XP_002487397.1">
    <property type="nucleotide sequence ID" value="XM_002487352.1"/>
</dbReference>
<dbReference type="PRINTS" id="PR00420">
    <property type="entry name" value="RNGMNOXGNASE"/>
</dbReference>
<dbReference type="EMBL" id="EQ962659">
    <property type="protein sequence ID" value="EED13286.1"/>
    <property type="molecule type" value="Genomic_DNA"/>
</dbReference>
<dbReference type="GO" id="GO:0004497">
    <property type="term" value="F:monooxygenase activity"/>
    <property type="evidence" value="ECO:0007669"/>
    <property type="project" value="UniProtKB-KW"/>
</dbReference>
<dbReference type="GO" id="GO:0071949">
    <property type="term" value="F:FAD binding"/>
    <property type="evidence" value="ECO:0007669"/>
    <property type="project" value="InterPro"/>
</dbReference>
<dbReference type="Pfam" id="PF01494">
    <property type="entry name" value="FAD_binding_3"/>
    <property type="match status" value="2"/>
</dbReference>
<keyword evidence="6" id="KW-1185">Reference proteome</keyword>
<dbReference type="OrthoDB" id="10016252at2759"/>
<dbReference type="SUPFAM" id="SSF51905">
    <property type="entry name" value="FAD/NAD(P)-binding domain"/>
    <property type="match status" value="1"/>
</dbReference>
<dbReference type="AlphaFoldDB" id="B8MRV2"/>
<dbReference type="Proteomes" id="UP000001745">
    <property type="component" value="Unassembled WGS sequence"/>
</dbReference>
<organism evidence="5 6">
    <name type="scientific">Talaromyces stipitatus (strain ATCC 10500 / CBS 375.48 / QM 6759 / NRRL 1006)</name>
    <name type="common">Penicillium stipitatum</name>
    <dbReference type="NCBI Taxonomy" id="441959"/>
    <lineage>
        <taxon>Eukaryota</taxon>
        <taxon>Fungi</taxon>
        <taxon>Dikarya</taxon>
        <taxon>Ascomycota</taxon>
        <taxon>Pezizomycotina</taxon>
        <taxon>Eurotiomycetes</taxon>
        <taxon>Eurotiomycetidae</taxon>
        <taxon>Eurotiales</taxon>
        <taxon>Trichocomaceae</taxon>
        <taxon>Talaromyces</taxon>
        <taxon>Talaromyces sect. Talaromyces</taxon>
    </lineage>
</organism>
<keyword evidence="2" id="KW-0274">FAD</keyword>
<name>B8MRV2_TALSN</name>
<keyword evidence="5" id="KW-0503">Monooxygenase</keyword>
<evidence type="ECO:0000313" key="5">
    <source>
        <dbReference type="EMBL" id="EED13286.1"/>
    </source>
</evidence>
<evidence type="ECO:0000259" key="4">
    <source>
        <dbReference type="Pfam" id="PF01494"/>
    </source>
</evidence>
<evidence type="ECO:0000256" key="3">
    <source>
        <dbReference type="ARBA" id="ARBA00023002"/>
    </source>
</evidence>
<evidence type="ECO:0000256" key="2">
    <source>
        <dbReference type="ARBA" id="ARBA00022827"/>
    </source>
</evidence>